<evidence type="ECO:0000259" key="1">
    <source>
        <dbReference type="SMART" id="SM00257"/>
    </source>
</evidence>
<name>A0A329MLS5_9BACL</name>
<dbReference type="OrthoDB" id="9801998at2"/>
<keyword evidence="3" id="KW-1185">Reference proteome</keyword>
<dbReference type="InterPro" id="IPR036779">
    <property type="entry name" value="LysM_dom_sf"/>
</dbReference>
<dbReference type="Gene3D" id="3.10.350.10">
    <property type="entry name" value="LysM domain"/>
    <property type="match status" value="1"/>
</dbReference>
<evidence type="ECO:0000313" key="2">
    <source>
        <dbReference type="EMBL" id="RAV20560.1"/>
    </source>
</evidence>
<comment type="caution">
    <text evidence="2">The sequence shown here is derived from an EMBL/GenBank/DDBJ whole genome shotgun (WGS) entry which is preliminary data.</text>
</comment>
<dbReference type="AlphaFoldDB" id="A0A329MLS5"/>
<protein>
    <recommendedName>
        <fullName evidence="1">LysM domain-containing protein</fullName>
    </recommendedName>
</protein>
<evidence type="ECO:0000313" key="3">
    <source>
        <dbReference type="Proteomes" id="UP000250369"/>
    </source>
</evidence>
<proteinExistence type="predicted"/>
<dbReference type="Pfam" id="PF01476">
    <property type="entry name" value="LysM"/>
    <property type="match status" value="1"/>
</dbReference>
<sequence>MNTTVNVKRLNANRVNRNQPASVSHKKLVRLAFFLLAILVSFSCGAIFKSYASAQDESSAPASFYAEKSKVVDVVKGDTLLKIAREHAPKDANIHAYVDKIKKLNGLKSAMLREGQILELP</sequence>
<dbReference type="SMART" id="SM00257">
    <property type="entry name" value="LysM"/>
    <property type="match status" value="1"/>
</dbReference>
<organism evidence="2 3">
    <name type="scientific">Paenibacillus contaminans</name>
    <dbReference type="NCBI Taxonomy" id="450362"/>
    <lineage>
        <taxon>Bacteria</taxon>
        <taxon>Bacillati</taxon>
        <taxon>Bacillota</taxon>
        <taxon>Bacilli</taxon>
        <taxon>Bacillales</taxon>
        <taxon>Paenibacillaceae</taxon>
        <taxon>Paenibacillus</taxon>
    </lineage>
</organism>
<dbReference type="RefSeq" id="WP_113031417.1">
    <property type="nucleotide sequence ID" value="NZ_QMFB01000007.1"/>
</dbReference>
<accession>A0A329MLS5</accession>
<reference evidence="2 3" key="1">
    <citation type="journal article" date="2009" name="Int. J. Syst. Evol. Microbiol.">
        <title>Paenibacillus contaminans sp. nov., isolated from a contaminated laboratory plate.</title>
        <authorList>
            <person name="Chou J.H."/>
            <person name="Lee J.H."/>
            <person name="Lin M.C."/>
            <person name="Chang P.S."/>
            <person name="Arun A.B."/>
            <person name="Young C.C."/>
            <person name="Chen W.M."/>
        </authorList>
    </citation>
    <scope>NUCLEOTIDE SEQUENCE [LARGE SCALE GENOMIC DNA]</scope>
    <source>
        <strain evidence="2 3">CKOBP-6</strain>
    </source>
</reference>
<gene>
    <name evidence="2" type="ORF">DQG23_13670</name>
</gene>
<dbReference type="Proteomes" id="UP000250369">
    <property type="component" value="Unassembled WGS sequence"/>
</dbReference>
<dbReference type="CDD" id="cd00118">
    <property type="entry name" value="LysM"/>
    <property type="match status" value="1"/>
</dbReference>
<dbReference type="EMBL" id="QMFB01000007">
    <property type="protein sequence ID" value="RAV20560.1"/>
    <property type="molecule type" value="Genomic_DNA"/>
</dbReference>
<feature type="domain" description="LysM" evidence="1">
    <location>
        <begin position="71"/>
        <end position="121"/>
    </location>
</feature>
<dbReference type="InterPro" id="IPR018392">
    <property type="entry name" value="LysM"/>
</dbReference>
<dbReference type="SUPFAM" id="SSF54106">
    <property type="entry name" value="LysM domain"/>
    <property type="match status" value="1"/>
</dbReference>